<reference evidence="10 11" key="2">
    <citation type="submission" date="2024-05" db="EMBL/GenBank/DDBJ databases">
        <authorList>
            <person name="Chen Y."/>
            <person name="Shah S."/>
            <person name="Dougan E. K."/>
            <person name="Thang M."/>
            <person name="Chan C."/>
        </authorList>
    </citation>
    <scope>NUCLEOTIDE SEQUENCE [LARGE SCALE GENOMIC DNA]</scope>
</reference>
<reference evidence="9" key="1">
    <citation type="submission" date="2022-10" db="EMBL/GenBank/DDBJ databases">
        <authorList>
            <person name="Chen Y."/>
            <person name="Dougan E. K."/>
            <person name="Chan C."/>
            <person name="Rhodes N."/>
            <person name="Thang M."/>
        </authorList>
    </citation>
    <scope>NUCLEOTIDE SEQUENCE</scope>
</reference>
<dbReference type="InterPro" id="IPR004680">
    <property type="entry name" value="Cit_transptr-like_dom"/>
</dbReference>
<dbReference type="GO" id="GO:0015556">
    <property type="term" value="F:C4-dicarboxylate transmembrane transporter activity"/>
    <property type="evidence" value="ECO:0007669"/>
    <property type="project" value="UniProtKB-ARBA"/>
</dbReference>
<evidence type="ECO:0000256" key="7">
    <source>
        <dbReference type="SAM" id="Phobius"/>
    </source>
</evidence>
<protein>
    <submittedName>
        <fullName evidence="10">Sodium-dependent high-affinity dicarboxylate transporter 2 (Na(+)/dicarboxylate cotransporter 2) (NaDC-2) (CeNaDC2)</fullName>
    </submittedName>
</protein>
<keyword evidence="3 7" id="KW-0812">Transmembrane</keyword>
<dbReference type="EMBL" id="CAMXCT010000043">
    <property type="protein sequence ID" value="CAI3972926.1"/>
    <property type="molecule type" value="Genomic_DNA"/>
</dbReference>
<dbReference type="InterPro" id="IPR027417">
    <property type="entry name" value="P-loop_NTPase"/>
</dbReference>
<evidence type="ECO:0000313" key="11">
    <source>
        <dbReference type="Proteomes" id="UP001152797"/>
    </source>
</evidence>
<accession>A0A9P1BJV8</accession>
<dbReference type="PANTHER" id="PTHR10283:SF82">
    <property type="entry name" value="SOLUTE CARRIER FAMILY 13 MEMBER 2"/>
    <property type="match status" value="1"/>
</dbReference>
<evidence type="ECO:0000256" key="1">
    <source>
        <dbReference type="ARBA" id="ARBA00004141"/>
    </source>
</evidence>
<feature type="transmembrane region" description="Helical" evidence="7">
    <location>
        <begin position="15"/>
        <end position="35"/>
    </location>
</feature>
<dbReference type="Gene3D" id="3.40.50.300">
    <property type="entry name" value="P-loop containing nucleotide triphosphate hydrolases"/>
    <property type="match status" value="1"/>
</dbReference>
<dbReference type="Proteomes" id="UP001152797">
    <property type="component" value="Unassembled WGS sequence"/>
</dbReference>
<proteinExistence type="predicted"/>
<feature type="transmembrane region" description="Helical" evidence="7">
    <location>
        <begin position="145"/>
        <end position="171"/>
    </location>
</feature>
<gene>
    <name evidence="9" type="ORF">C1SCF055_LOCUS1461</name>
</gene>
<feature type="domain" description="Citrate transporter-like" evidence="8">
    <location>
        <begin position="67"/>
        <end position="274"/>
    </location>
</feature>
<feature type="compositionally biased region" description="Polar residues" evidence="6">
    <location>
        <begin position="194"/>
        <end position="208"/>
    </location>
</feature>
<sequence>MTALSALWSSAKGALWSWLGVLSAIAVTIIIYALVRTFDTFCSPDESDANCRAKHAVLNCTVLMAGLWVAGKPHSAVVALFPVIFLPMMGVGGHHYRLEDQYFNKVNFILLGSFLLAFAIEEVGLHHRLALKLLSMVPGDPKMVLLAMMLISAALSAFMSNTATASLMCPLASSLYEEMKEVTSERQEPRSDSDSQGSVSTDSETSSNKTERTEMAALDHMFKKMVLGVAYSCTIGGVSTKTGTGTNLAFTSIYGNLTGNTIGFGYWILTALSGIDKFIFFDAAMAMVSLADLDCRSASLDVWLPLQQGAVEALELWKAGLQEPPSELLDLCLDLMETHKVKHQNLYATFWADREEADPWPFGNFCILGAVTALYLLAWGASSKGDLPQAEYFLMAGISMLRMDDHDFFEHSGWPFTSFDLLSNVFFLRHGWPFQLVHVKPADSPWIRQRLPLVWPSHAPRCWPHCPNEFQEPGLEHKLRKLKVWWTSKHPGPFVDFAFVLENWMSDRYDVEVSHHALGDICVYARYKDWLCSKDQRLKEVMEEQRILNQITQSDCGEERGQWCGLRELHQEFDSKVLPRFQQLFPELRQMDMLACGHPLYWCRLLANFGAPLLGIWDMSHQLWVPEELQDQWTEDFLELFHRKENVLLTMSAHNSFQVRWLLGLKVPYFQPINPDVSLEARYAPEVRPQEVFVSRFNTPYDVELLRRFAEAAAILPFRFVSWEEMPCGKHCSKAQLAQFRGSVLCAYDTGPLKLAEFYAMAIPIFIFSGGLWRTTMRWARADAKPAGPVAFSLGRDFRDPHPKNFQWLERALRNETESLHWEDPWHPQLTPDLYQGPPYVDLPYSPYFQDRAELITPGAAFWAQLTDWALLPHLLRYESVPQLLQMLLDLSLDQLQEISRQMVSHYTKLLVASTNFWRAVVMSLVEDGDASKWRVLTLGAAPQKTHGGRAHMTSIRRGLIGLILLPLTVDALEIQMHLLRHLEIETAEMRRMKASPMFWLHIPKCGTSFLDTLVHMPGNCPGWPENLSVNDEMFGKCFEDASRSMCPVWCDQARLHCNRNPNETHQFLNEETYQIYKGKFVALFRQPEQRLLSAWYDDANIFRADPFVSACAENRTPESLMSMEEFQGHFGNWETKQLVGKQFTATQADVPMALERLREGFAFVGLQEEWSLSICLFHAKFGGPCRSVEFLDTKPNNRRTNVTSTYETAILNGWVNEMDRPVYAEAVKIFNADLEKFGGLGSVQRFPTQALRQRYEKLGATTRQELTVAAICLLTVLGWFFRAPAWGYGYSELFPDPDAFTDATVVLAATLPLFFIPGKEGGAILQWSKIQGKMPMGLFLLIGAGSAISHAFDESGLSLKIGDQMKSAADNLPMVLFQLACMLMAALMSQATSDVAVANILLPITYGVALSMEVDPLLLMLPVGLACSLPFMLVVSTPPNAIAFQTGFITQRDLLCFGAPLTLSGLFVTFAFCFLIAFKLLDIDGGA</sequence>
<keyword evidence="2" id="KW-0813">Transport</keyword>
<evidence type="ECO:0000256" key="2">
    <source>
        <dbReference type="ARBA" id="ARBA00022448"/>
    </source>
</evidence>
<evidence type="ECO:0000256" key="3">
    <source>
        <dbReference type="ARBA" id="ARBA00022692"/>
    </source>
</evidence>
<dbReference type="SUPFAM" id="SSF52540">
    <property type="entry name" value="P-loop containing nucleoside triphosphate hydrolases"/>
    <property type="match status" value="1"/>
</dbReference>
<evidence type="ECO:0000256" key="5">
    <source>
        <dbReference type="ARBA" id="ARBA00023136"/>
    </source>
</evidence>
<dbReference type="GO" id="GO:0005886">
    <property type="term" value="C:plasma membrane"/>
    <property type="evidence" value="ECO:0007669"/>
    <property type="project" value="TreeGrafter"/>
</dbReference>
<feature type="compositionally biased region" description="Basic and acidic residues" evidence="6">
    <location>
        <begin position="180"/>
        <end position="193"/>
    </location>
</feature>
<feature type="transmembrane region" description="Helical" evidence="7">
    <location>
        <begin position="1455"/>
        <end position="1479"/>
    </location>
</feature>
<dbReference type="OrthoDB" id="6493944at2759"/>
<evidence type="ECO:0000256" key="4">
    <source>
        <dbReference type="ARBA" id="ARBA00022989"/>
    </source>
</evidence>
<feature type="transmembrane region" description="Helical" evidence="7">
    <location>
        <begin position="108"/>
        <end position="125"/>
    </location>
</feature>
<comment type="caution">
    <text evidence="9">The sequence shown here is derived from an EMBL/GenBank/DDBJ whole genome shotgun (WGS) entry which is preliminary data.</text>
</comment>
<evidence type="ECO:0000259" key="8">
    <source>
        <dbReference type="Pfam" id="PF03600"/>
    </source>
</evidence>
<dbReference type="Pfam" id="PF03600">
    <property type="entry name" value="CitMHS"/>
    <property type="match status" value="1"/>
</dbReference>
<dbReference type="InterPro" id="IPR001898">
    <property type="entry name" value="SLC13A/DASS"/>
</dbReference>
<evidence type="ECO:0000313" key="10">
    <source>
        <dbReference type="EMBL" id="CAL4760238.1"/>
    </source>
</evidence>
<organism evidence="9">
    <name type="scientific">Cladocopium goreaui</name>
    <dbReference type="NCBI Taxonomy" id="2562237"/>
    <lineage>
        <taxon>Eukaryota</taxon>
        <taxon>Sar</taxon>
        <taxon>Alveolata</taxon>
        <taxon>Dinophyceae</taxon>
        <taxon>Suessiales</taxon>
        <taxon>Symbiodiniaceae</taxon>
        <taxon>Cladocopium</taxon>
    </lineage>
</organism>
<keyword evidence="4 7" id="KW-1133">Transmembrane helix</keyword>
<dbReference type="EMBL" id="CAMXCT020000043">
    <property type="protein sequence ID" value="CAL1126301.1"/>
    <property type="molecule type" value="Genomic_DNA"/>
</dbReference>
<evidence type="ECO:0000256" key="6">
    <source>
        <dbReference type="SAM" id="MobiDB-lite"/>
    </source>
</evidence>
<keyword evidence="11" id="KW-1185">Reference proteome</keyword>
<dbReference type="Pfam" id="PF00939">
    <property type="entry name" value="Na_sulph_symp"/>
    <property type="match status" value="1"/>
</dbReference>
<name>A0A9P1BJV8_9DINO</name>
<dbReference type="EMBL" id="CAMXCT030000043">
    <property type="protein sequence ID" value="CAL4760238.1"/>
    <property type="molecule type" value="Genomic_DNA"/>
</dbReference>
<comment type="subcellular location">
    <subcellularLocation>
        <location evidence="1">Membrane</location>
        <topology evidence="1">Multi-pass membrane protein</topology>
    </subcellularLocation>
</comment>
<evidence type="ECO:0000313" key="9">
    <source>
        <dbReference type="EMBL" id="CAI3972926.1"/>
    </source>
</evidence>
<feature type="transmembrane region" description="Helical" evidence="7">
    <location>
        <begin position="77"/>
        <end position="96"/>
    </location>
</feature>
<feature type="region of interest" description="Disordered" evidence="6">
    <location>
        <begin position="180"/>
        <end position="212"/>
    </location>
</feature>
<feature type="transmembrane region" description="Helical" evidence="7">
    <location>
        <begin position="1419"/>
        <end position="1443"/>
    </location>
</feature>
<dbReference type="GO" id="GO:0005310">
    <property type="term" value="F:dicarboxylic acid transmembrane transporter activity"/>
    <property type="evidence" value="ECO:0007669"/>
    <property type="project" value="UniProtKB-ARBA"/>
</dbReference>
<dbReference type="PANTHER" id="PTHR10283">
    <property type="entry name" value="SOLUTE CARRIER FAMILY 13 MEMBER"/>
    <property type="match status" value="1"/>
</dbReference>
<keyword evidence="5 7" id="KW-0472">Membrane</keyword>